<evidence type="ECO:0000313" key="3">
    <source>
        <dbReference type="Proteomes" id="UP001497444"/>
    </source>
</evidence>
<dbReference type="EMBL" id="OZ020108">
    <property type="protein sequence ID" value="CAK9261065.1"/>
    <property type="molecule type" value="Genomic_DNA"/>
</dbReference>
<organism evidence="2 3">
    <name type="scientific">Sphagnum jensenii</name>
    <dbReference type="NCBI Taxonomy" id="128206"/>
    <lineage>
        <taxon>Eukaryota</taxon>
        <taxon>Viridiplantae</taxon>
        <taxon>Streptophyta</taxon>
        <taxon>Embryophyta</taxon>
        <taxon>Bryophyta</taxon>
        <taxon>Sphagnophytina</taxon>
        <taxon>Sphagnopsida</taxon>
        <taxon>Sphagnales</taxon>
        <taxon>Sphagnaceae</taxon>
        <taxon>Sphagnum</taxon>
    </lineage>
</organism>
<protein>
    <submittedName>
        <fullName evidence="2">Uncharacterized protein</fullName>
    </submittedName>
</protein>
<feature type="chain" id="PRO_5046217322" evidence="1">
    <location>
        <begin position="24"/>
        <end position="126"/>
    </location>
</feature>
<name>A0ABP0W2Q3_9BRYO</name>
<gene>
    <name evidence="2" type="ORF">CSSPJE1EN1_LOCUS6543</name>
</gene>
<keyword evidence="1" id="KW-0732">Signal</keyword>
<evidence type="ECO:0000313" key="2">
    <source>
        <dbReference type="EMBL" id="CAK9261065.1"/>
    </source>
</evidence>
<reference evidence="2" key="1">
    <citation type="submission" date="2024-02" db="EMBL/GenBank/DDBJ databases">
        <authorList>
            <consortium name="ELIXIR-Norway"/>
            <consortium name="Elixir Norway"/>
        </authorList>
    </citation>
    <scope>NUCLEOTIDE SEQUENCE</scope>
</reference>
<feature type="signal peptide" evidence="1">
    <location>
        <begin position="1"/>
        <end position="23"/>
    </location>
</feature>
<sequence>MMRLWGRVHLVCTTAVMVVMAMASANKGLPAVVTLKNWTVSTVIVVIPSNPNGNPEELQPTEWIVYNTGNIERSMFTLANRGDGFVITITLFAGQILALIDNAKDLVDGILVDSQGHRISTLFENL</sequence>
<keyword evidence="3" id="KW-1185">Reference proteome</keyword>
<evidence type="ECO:0000256" key="1">
    <source>
        <dbReference type="SAM" id="SignalP"/>
    </source>
</evidence>
<dbReference type="Proteomes" id="UP001497444">
    <property type="component" value="Chromosome 13"/>
</dbReference>
<proteinExistence type="predicted"/>
<accession>A0ABP0W2Q3</accession>